<evidence type="ECO:0000259" key="1">
    <source>
        <dbReference type="Pfam" id="PF13460"/>
    </source>
</evidence>
<dbReference type="InterPro" id="IPR016040">
    <property type="entry name" value="NAD(P)-bd_dom"/>
</dbReference>
<accession>A0AAU9T620</accession>
<dbReference type="EMBL" id="OU466863">
    <property type="protein sequence ID" value="CAH2079720.1"/>
    <property type="molecule type" value="Genomic_DNA"/>
</dbReference>
<feature type="domain" description="NAD(P)-binding" evidence="1">
    <location>
        <begin position="223"/>
        <end position="274"/>
    </location>
</feature>
<evidence type="ECO:0000313" key="2">
    <source>
        <dbReference type="EMBL" id="CAH2079720.1"/>
    </source>
</evidence>
<dbReference type="AlphaFoldDB" id="A0AAU9T620"/>
<evidence type="ECO:0000313" key="3">
    <source>
        <dbReference type="Proteomes" id="UP000836841"/>
    </source>
</evidence>
<feature type="domain" description="NAD(P)-binding" evidence="1">
    <location>
        <begin position="108"/>
        <end position="171"/>
    </location>
</feature>
<protein>
    <recommendedName>
        <fullName evidence="1">NAD(P)-binding domain-containing protein</fullName>
    </recommendedName>
</protein>
<name>A0AAU9T620_THLAR</name>
<feature type="non-terminal residue" evidence="2">
    <location>
        <position position="1"/>
    </location>
</feature>
<proteinExistence type="predicted"/>
<dbReference type="PANTHER" id="PTHR15020:SF11">
    <property type="entry name" value="OS06G0360300 PROTEIN"/>
    <property type="match status" value="1"/>
</dbReference>
<dbReference type="InterPro" id="IPR036291">
    <property type="entry name" value="NAD(P)-bd_dom_sf"/>
</dbReference>
<feature type="non-terminal residue" evidence="2">
    <location>
        <position position="280"/>
    </location>
</feature>
<sequence>QPPLQQHLFPNFGHPFPSFGEQRHHQAFSHEIHMGMTSSSPTMCLGLWLGHDVITMLFDDKDVQKDMKLVSYKIVNKVMNKSIVLMERGEVSEENAAKTTKKVFVTRATGKTGKRIVEQLLSRRFAVKAGVRDVEKAKTFFKDDPADVTEGPEKLAKAIGDDYEAVICATGFLLGFDLFAPWKTDNFGNPILLNGAAMGQILNPAYIFLNVYGLTLVANLQAEKTGINYTTVRPGGLKNDPPAGNIVMEPKDTLSAGSISRDQVAEVAVEALLHEESSFK</sequence>
<keyword evidence="3" id="KW-1185">Reference proteome</keyword>
<dbReference type="SUPFAM" id="SSF51735">
    <property type="entry name" value="NAD(P)-binding Rossmann-fold domains"/>
    <property type="match status" value="1"/>
</dbReference>
<organism evidence="2 3">
    <name type="scientific">Thlaspi arvense</name>
    <name type="common">Field penny-cress</name>
    <dbReference type="NCBI Taxonomy" id="13288"/>
    <lineage>
        <taxon>Eukaryota</taxon>
        <taxon>Viridiplantae</taxon>
        <taxon>Streptophyta</taxon>
        <taxon>Embryophyta</taxon>
        <taxon>Tracheophyta</taxon>
        <taxon>Spermatophyta</taxon>
        <taxon>Magnoliopsida</taxon>
        <taxon>eudicotyledons</taxon>
        <taxon>Gunneridae</taxon>
        <taxon>Pentapetalae</taxon>
        <taxon>rosids</taxon>
        <taxon>malvids</taxon>
        <taxon>Brassicales</taxon>
        <taxon>Brassicaceae</taxon>
        <taxon>Thlaspideae</taxon>
        <taxon>Thlaspi</taxon>
    </lineage>
</organism>
<dbReference type="Proteomes" id="UP000836841">
    <property type="component" value="Chromosome 7"/>
</dbReference>
<dbReference type="Gene3D" id="3.40.50.720">
    <property type="entry name" value="NAD(P)-binding Rossmann-like Domain"/>
    <property type="match status" value="1"/>
</dbReference>
<dbReference type="Gene3D" id="3.30.30.30">
    <property type="match status" value="1"/>
</dbReference>
<gene>
    <name evidence="2" type="ORF">TAV2_LOCUS22760</name>
</gene>
<dbReference type="Pfam" id="PF13460">
    <property type="entry name" value="NAD_binding_10"/>
    <property type="match status" value="2"/>
</dbReference>
<reference evidence="2 3" key="1">
    <citation type="submission" date="2022-03" db="EMBL/GenBank/DDBJ databases">
        <authorList>
            <person name="Nunn A."/>
            <person name="Chopra R."/>
            <person name="Nunn A."/>
            <person name="Contreras Garrido A."/>
        </authorList>
    </citation>
    <scope>NUCLEOTIDE SEQUENCE [LARGE SCALE GENOMIC DNA]</scope>
</reference>
<dbReference type="PANTHER" id="PTHR15020">
    <property type="entry name" value="FLAVIN REDUCTASE-RELATED"/>
    <property type="match status" value="1"/>
</dbReference>